<feature type="transmembrane region" description="Helical" evidence="4">
    <location>
        <begin position="659"/>
        <end position="680"/>
    </location>
</feature>
<name>A0AAP2XRR4_9FIRM</name>
<proteinExistence type="predicted"/>
<dbReference type="InterPro" id="IPR003439">
    <property type="entry name" value="ABC_transporter-like_ATP-bd"/>
</dbReference>
<keyword evidence="4" id="KW-1133">Transmembrane helix</keyword>
<keyword evidence="4" id="KW-0472">Membrane</keyword>
<dbReference type="InterPro" id="IPR051782">
    <property type="entry name" value="ABC_Transporter_VariousFunc"/>
</dbReference>
<dbReference type="SMART" id="SM00382">
    <property type="entry name" value="AAA"/>
    <property type="match status" value="1"/>
</dbReference>
<evidence type="ECO:0000313" key="7">
    <source>
        <dbReference type="Proteomes" id="UP001204814"/>
    </source>
</evidence>
<evidence type="ECO:0000256" key="1">
    <source>
        <dbReference type="ARBA" id="ARBA00022448"/>
    </source>
</evidence>
<evidence type="ECO:0000256" key="2">
    <source>
        <dbReference type="ARBA" id="ARBA00022741"/>
    </source>
</evidence>
<dbReference type="GO" id="GO:0016887">
    <property type="term" value="F:ATP hydrolysis activity"/>
    <property type="evidence" value="ECO:0007669"/>
    <property type="project" value="InterPro"/>
</dbReference>
<dbReference type="Gene3D" id="3.40.50.300">
    <property type="entry name" value="P-loop containing nucleotide triphosphate hydrolases"/>
    <property type="match status" value="1"/>
</dbReference>
<dbReference type="InterPro" id="IPR003593">
    <property type="entry name" value="AAA+_ATPase"/>
</dbReference>
<evidence type="ECO:0000259" key="5">
    <source>
        <dbReference type="PROSITE" id="PS50893"/>
    </source>
</evidence>
<reference evidence="6" key="1">
    <citation type="submission" date="2022-06" db="EMBL/GenBank/DDBJ databases">
        <title>Isolation of gut microbiota from human fecal samples.</title>
        <authorList>
            <person name="Pamer E.G."/>
            <person name="Barat B."/>
            <person name="Waligurski E."/>
            <person name="Medina S."/>
            <person name="Paddock L."/>
            <person name="Mostad J."/>
        </authorList>
    </citation>
    <scope>NUCLEOTIDE SEQUENCE</scope>
    <source>
        <strain evidence="6">DFI.6.24</strain>
    </source>
</reference>
<evidence type="ECO:0000256" key="4">
    <source>
        <dbReference type="SAM" id="Phobius"/>
    </source>
</evidence>
<feature type="transmembrane region" description="Helical" evidence="4">
    <location>
        <begin position="577"/>
        <end position="599"/>
    </location>
</feature>
<feature type="transmembrane region" description="Helical" evidence="4">
    <location>
        <begin position="232"/>
        <end position="250"/>
    </location>
</feature>
<dbReference type="AlphaFoldDB" id="A0AAP2XRR4"/>
<sequence length="690" mass="79946">MEFKYKDIVFNNKLVLNKGCIEFNKGQITIITGESGSGKTTLFRLMTKGNDGWKDLDLYQNVSTCPQEPVFLEGLTIREHIEYIEKLTDCHISLDNYVEKLHLNELMDMYPSQLSGGEQKRVAFLLCMAKDVDIYILDEPTSSLNNAYSKIYCDILNLLIEKGKGIVLFTHDEKLLSIGNIKYHIKDKILNTVSNEKKETEYSLSQHISKNLNKTSPAFFTMRKKQKIYVKILHFMITFSIAMVAFGYSFSRDVLDIHHSYSQKISSNEITVYKSTAQAIHDGVADYTFNHEVPLKDKDIKKIANLDNIETVEWRYDCLEPNYEFNEDIKEVSYDPENAKHDYTISIIKNEQELAQVNIEDNITVSTYIKNHKQSKNIEIDFKNEGVYISRNVADMIKKSINISKDDELKGVYLTFDISVPLYNTHGRWMGIIDDEESMYIYSVTVTHESVSLPIAGILNWSSFGLNNTYSNSLYVERDIVENMIEKHKKTEDRKLYVIGVNYDKYYENELPKDFDGEVNRVFEDSVWQPTALSVYVDGSENVYTVAQKLSDMGYYVDNESIDSEAINRGIVSLMNVFYYGSFIISAIIVIYAASILFVQRKQNARINEYFKQLGLSEFDILKIRKHYYLLNVFHEFKKLMLILIVLFGLRSIKIHALFFPNIISIILAIVLHMICHYILPQLFDKLKND</sequence>
<organism evidence="6 7">
    <name type="scientific">Faecalibacillus intestinalis</name>
    <dbReference type="NCBI Taxonomy" id="1982626"/>
    <lineage>
        <taxon>Bacteria</taxon>
        <taxon>Bacillati</taxon>
        <taxon>Bacillota</taxon>
        <taxon>Erysipelotrichia</taxon>
        <taxon>Erysipelotrichales</taxon>
        <taxon>Coprobacillaceae</taxon>
        <taxon>Faecalibacillus</taxon>
    </lineage>
</organism>
<feature type="transmembrane region" description="Helical" evidence="4">
    <location>
        <begin position="629"/>
        <end position="653"/>
    </location>
</feature>
<dbReference type="InterPro" id="IPR017871">
    <property type="entry name" value="ABC_transporter-like_CS"/>
</dbReference>
<keyword evidence="4" id="KW-0812">Transmembrane</keyword>
<dbReference type="RefSeq" id="WP_227352068.1">
    <property type="nucleotide sequence ID" value="NZ_JAJDKX010000012.1"/>
</dbReference>
<keyword evidence="1" id="KW-0813">Transport</keyword>
<dbReference type="GO" id="GO:0005524">
    <property type="term" value="F:ATP binding"/>
    <property type="evidence" value="ECO:0007669"/>
    <property type="project" value="UniProtKB-KW"/>
</dbReference>
<dbReference type="PANTHER" id="PTHR42939">
    <property type="entry name" value="ABC TRANSPORTER ATP-BINDING PROTEIN ALBC-RELATED"/>
    <property type="match status" value="1"/>
</dbReference>
<dbReference type="PROSITE" id="PS50893">
    <property type="entry name" value="ABC_TRANSPORTER_2"/>
    <property type="match status" value="1"/>
</dbReference>
<dbReference type="PANTHER" id="PTHR42939:SF1">
    <property type="entry name" value="ABC TRANSPORTER ATP-BINDING PROTEIN ALBC-RELATED"/>
    <property type="match status" value="1"/>
</dbReference>
<keyword evidence="2" id="KW-0547">Nucleotide-binding</keyword>
<evidence type="ECO:0000313" key="6">
    <source>
        <dbReference type="EMBL" id="MCQ5062553.1"/>
    </source>
</evidence>
<dbReference type="EMBL" id="JANGBO010000014">
    <property type="protein sequence ID" value="MCQ5062553.1"/>
    <property type="molecule type" value="Genomic_DNA"/>
</dbReference>
<evidence type="ECO:0000256" key="3">
    <source>
        <dbReference type="ARBA" id="ARBA00022840"/>
    </source>
</evidence>
<dbReference type="SUPFAM" id="SSF52540">
    <property type="entry name" value="P-loop containing nucleoside triphosphate hydrolases"/>
    <property type="match status" value="1"/>
</dbReference>
<dbReference type="PROSITE" id="PS00211">
    <property type="entry name" value="ABC_TRANSPORTER_1"/>
    <property type="match status" value="1"/>
</dbReference>
<comment type="caution">
    <text evidence="6">The sequence shown here is derived from an EMBL/GenBank/DDBJ whole genome shotgun (WGS) entry which is preliminary data.</text>
</comment>
<accession>A0AAP2XRR4</accession>
<protein>
    <submittedName>
        <fullName evidence="6">ATP-binding cassette domain-containing protein</fullName>
    </submittedName>
</protein>
<gene>
    <name evidence="6" type="ORF">NE542_12075</name>
</gene>
<keyword evidence="3 6" id="KW-0067">ATP-binding</keyword>
<feature type="domain" description="ABC transporter" evidence="5">
    <location>
        <begin position="1"/>
        <end position="212"/>
    </location>
</feature>
<dbReference type="InterPro" id="IPR027417">
    <property type="entry name" value="P-loop_NTPase"/>
</dbReference>
<dbReference type="Pfam" id="PF00005">
    <property type="entry name" value="ABC_tran"/>
    <property type="match status" value="1"/>
</dbReference>
<dbReference type="Proteomes" id="UP001204814">
    <property type="component" value="Unassembled WGS sequence"/>
</dbReference>